<dbReference type="SUPFAM" id="SSF46894">
    <property type="entry name" value="C-terminal effector domain of the bipartite response regulators"/>
    <property type="match status" value="1"/>
</dbReference>
<feature type="transmembrane region" description="Helical" evidence="2">
    <location>
        <begin position="291"/>
        <end position="309"/>
    </location>
</feature>
<dbReference type="RefSeq" id="WP_091904836.1">
    <property type="nucleotide sequence ID" value="NZ_FNLO01000002.1"/>
</dbReference>
<keyword evidence="2" id="KW-0812">Transmembrane</keyword>
<keyword evidence="3" id="KW-0238">DNA-binding</keyword>
<feature type="transmembrane region" description="Helical" evidence="2">
    <location>
        <begin position="315"/>
        <end position="334"/>
    </location>
</feature>
<dbReference type="Gene3D" id="1.10.10.10">
    <property type="entry name" value="Winged helix-like DNA-binding domain superfamily/Winged helix DNA-binding domain"/>
    <property type="match status" value="1"/>
</dbReference>
<keyword evidence="4" id="KW-1185">Reference proteome</keyword>
<dbReference type="EMBL" id="FNLO01000002">
    <property type="protein sequence ID" value="SDV46921.1"/>
    <property type="molecule type" value="Genomic_DNA"/>
</dbReference>
<evidence type="ECO:0000313" key="4">
    <source>
        <dbReference type="Proteomes" id="UP000243719"/>
    </source>
</evidence>
<keyword evidence="2" id="KW-1133">Transmembrane helix</keyword>
<dbReference type="GO" id="GO:0006355">
    <property type="term" value="P:regulation of DNA-templated transcription"/>
    <property type="evidence" value="ECO:0007669"/>
    <property type="project" value="InterPro"/>
</dbReference>
<dbReference type="InterPro" id="IPR036388">
    <property type="entry name" value="WH-like_DNA-bd_sf"/>
</dbReference>
<dbReference type="GO" id="GO:0003677">
    <property type="term" value="F:DNA binding"/>
    <property type="evidence" value="ECO:0007669"/>
    <property type="project" value="UniProtKB-KW"/>
</dbReference>
<evidence type="ECO:0000256" key="1">
    <source>
        <dbReference type="SAM" id="MobiDB-lite"/>
    </source>
</evidence>
<feature type="transmembrane region" description="Helical" evidence="2">
    <location>
        <begin position="251"/>
        <end position="271"/>
    </location>
</feature>
<feature type="compositionally biased region" description="Gly residues" evidence="1">
    <location>
        <begin position="118"/>
        <end position="131"/>
    </location>
</feature>
<feature type="compositionally biased region" description="Basic and acidic residues" evidence="1">
    <location>
        <begin position="103"/>
        <end position="115"/>
    </location>
</feature>
<evidence type="ECO:0000256" key="2">
    <source>
        <dbReference type="SAM" id="Phobius"/>
    </source>
</evidence>
<dbReference type="InterPro" id="IPR016032">
    <property type="entry name" value="Sig_transdc_resp-reg_C-effctor"/>
</dbReference>
<feature type="region of interest" description="Disordered" evidence="1">
    <location>
        <begin position="102"/>
        <end position="164"/>
    </location>
</feature>
<organism evidence="3 4">
    <name type="scientific">Chitinasiproducens palmae</name>
    <dbReference type="NCBI Taxonomy" id="1770053"/>
    <lineage>
        <taxon>Bacteria</taxon>
        <taxon>Pseudomonadati</taxon>
        <taxon>Pseudomonadota</taxon>
        <taxon>Betaproteobacteria</taxon>
        <taxon>Burkholderiales</taxon>
        <taxon>Burkholderiaceae</taxon>
        <taxon>Chitinasiproducens</taxon>
    </lineage>
</organism>
<feature type="transmembrane region" description="Helical" evidence="2">
    <location>
        <begin position="217"/>
        <end position="239"/>
    </location>
</feature>
<dbReference type="Proteomes" id="UP000243719">
    <property type="component" value="Unassembled WGS sequence"/>
</dbReference>
<keyword evidence="2" id="KW-0472">Membrane</keyword>
<accession>A0A1H2PKK5</accession>
<dbReference type="STRING" id="1770053.SAMN05216551_102104"/>
<gene>
    <name evidence="3" type="ORF">SAMN05216551_102104</name>
</gene>
<sequence length="340" mass="36211">MMKRYLIENRLFFDSHLMTLESVGQRSELTANEAELLCLVLDGEASKAAVMARVWTDKGVIVTDSSYHQLTRALRLRLAEHGIAPALLKTLPRHGVRFMGQVRRLEGRDGREALDGRAGAGEPGGPGGPGGPADLESAPEAAPLAPSPAAQRYATPRLTIPGLDRTMRRNAGDEANASHGGSPPTRAEAAWPGPLWRTHERQQRLRVALRSWQAHRIALLLPLTIVTVGSALALSLALSRLPDTEAWLGRVMLLALIGLLMPGTLAGSVNLCRALVGADRVGRLRAHGIRGWRAVQLAGPVATALLAHAGASDPLALLLAIAVGAFTLLLIVTLTHHPSP</sequence>
<proteinExistence type="predicted"/>
<protein>
    <submittedName>
        <fullName evidence="3">DNA-binding winged helix-turn-helix (WHTH) domain-containing protein</fullName>
    </submittedName>
</protein>
<evidence type="ECO:0000313" key="3">
    <source>
        <dbReference type="EMBL" id="SDV46921.1"/>
    </source>
</evidence>
<feature type="compositionally biased region" description="Low complexity" evidence="1">
    <location>
        <begin position="132"/>
        <end position="150"/>
    </location>
</feature>
<reference evidence="4" key="1">
    <citation type="submission" date="2016-09" db="EMBL/GenBank/DDBJ databases">
        <authorList>
            <person name="Varghese N."/>
            <person name="Submissions S."/>
        </authorList>
    </citation>
    <scope>NUCLEOTIDE SEQUENCE [LARGE SCALE GENOMIC DNA]</scope>
    <source>
        <strain evidence="4">JS23</strain>
    </source>
</reference>
<dbReference type="AlphaFoldDB" id="A0A1H2PKK5"/>
<name>A0A1H2PKK5_9BURK</name>